<evidence type="ECO:0000256" key="1">
    <source>
        <dbReference type="SAM" id="SignalP"/>
    </source>
</evidence>
<dbReference type="AlphaFoldDB" id="A0A937UN99"/>
<comment type="caution">
    <text evidence="3">The sequence shown here is derived from an EMBL/GenBank/DDBJ whole genome shotgun (WGS) entry which is preliminary data.</text>
</comment>
<reference evidence="3" key="1">
    <citation type="submission" date="2020-12" db="EMBL/GenBank/DDBJ databases">
        <title>Genomic characterization of non-nitrogen-fixing Frankia strains.</title>
        <authorList>
            <person name="Carlos-Shanley C."/>
            <person name="Guerra T."/>
            <person name="Hahn D."/>
        </authorList>
    </citation>
    <scope>NUCLEOTIDE SEQUENCE</scope>
    <source>
        <strain evidence="3">CN6</strain>
    </source>
</reference>
<evidence type="ECO:0000313" key="3">
    <source>
        <dbReference type="EMBL" id="MBL7626010.1"/>
    </source>
</evidence>
<name>A0A937UN99_9ACTN</name>
<dbReference type="EMBL" id="JAEACQ010000122">
    <property type="protein sequence ID" value="MBL7626010.1"/>
    <property type="molecule type" value="Genomic_DNA"/>
</dbReference>
<accession>A0A937UN99</accession>
<dbReference type="RefSeq" id="WP_203002324.1">
    <property type="nucleotide sequence ID" value="NZ_JADWYU010000083.1"/>
</dbReference>
<organism evidence="3 4">
    <name type="scientific">Frankia nepalensis</name>
    <dbReference type="NCBI Taxonomy" id="1836974"/>
    <lineage>
        <taxon>Bacteria</taxon>
        <taxon>Bacillati</taxon>
        <taxon>Actinomycetota</taxon>
        <taxon>Actinomycetes</taxon>
        <taxon>Frankiales</taxon>
        <taxon>Frankiaceae</taxon>
        <taxon>Frankia</taxon>
    </lineage>
</organism>
<dbReference type="Proteomes" id="UP000604475">
    <property type="component" value="Unassembled WGS sequence"/>
</dbReference>
<gene>
    <name evidence="3" type="ORF">I7412_02215</name>
</gene>
<feature type="signal peptide" evidence="1">
    <location>
        <begin position="1"/>
        <end position="27"/>
    </location>
</feature>
<keyword evidence="1" id="KW-0732">Signal</keyword>
<dbReference type="Pfam" id="PF14016">
    <property type="entry name" value="DUF4232"/>
    <property type="match status" value="1"/>
</dbReference>
<protein>
    <submittedName>
        <fullName evidence="3">DUF4232 domain-containing protein</fullName>
    </submittedName>
</protein>
<keyword evidence="4" id="KW-1185">Reference proteome</keyword>
<sequence>MRRISQTILTAALSVGAVCGSAAGASAGGPTGPAATSPDSKHLPAACLSLALRPSIVGSEGAAGSVYVTVGYKNVGFRSCTVNGFPSVAFANRFGLRIGAPAVHQSGQAKPVVLAPGKTATFLVRQVQAGIQEGCLEPSSHVRAYGLRIIPPGGGLPRILPYGAEACLRPSVQQLSVGPVTS</sequence>
<proteinExistence type="predicted"/>
<evidence type="ECO:0000259" key="2">
    <source>
        <dbReference type="Pfam" id="PF14016"/>
    </source>
</evidence>
<evidence type="ECO:0000313" key="4">
    <source>
        <dbReference type="Proteomes" id="UP000604475"/>
    </source>
</evidence>
<feature type="chain" id="PRO_5039435156" evidence="1">
    <location>
        <begin position="28"/>
        <end position="182"/>
    </location>
</feature>
<feature type="domain" description="DUF4232" evidence="2">
    <location>
        <begin position="50"/>
        <end position="180"/>
    </location>
</feature>
<dbReference type="InterPro" id="IPR025326">
    <property type="entry name" value="DUF4232"/>
</dbReference>